<dbReference type="AlphaFoldDB" id="A0A830GTM6"/>
<evidence type="ECO:0000313" key="4">
    <source>
        <dbReference type="Proteomes" id="UP000610960"/>
    </source>
</evidence>
<dbReference type="PIRSF" id="PIRSF000778">
    <property type="entry name" value="RpoK/RPB6"/>
    <property type="match status" value="1"/>
</dbReference>
<gene>
    <name evidence="3" type="ORF">GCM10007981_09210</name>
</gene>
<protein>
    <recommendedName>
        <fullName evidence="5">DNA-directed RNA polymerase subunit K</fullName>
    </recommendedName>
</protein>
<proteinExistence type="predicted"/>
<dbReference type="GO" id="GO:0003899">
    <property type="term" value="F:DNA-directed RNA polymerase activity"/>
    <property type="evidence" value="ECO:0007669"/>
    <property type="project" value="InterPro"/>
</dbReference>
<accession>A0A830GTM6</accession>
<dbReference type="InterPro" id="IPR006111">
    <property type="entry name" value="Rpo6/Rpb6"/>
</dbReference>
<dbReference type="InterPro" id="IPR036161">
    <property type="entry name" value="RPB6/omega-like_sf"/>
</dbReference>
<evidence type="ECO:0000256" key="2">
    <source>
        <dbReference type="ARBA" id="ARBA00023163"/>
    </source>
</evidence>
<dbReference type="PANTHER" id="PTHR47227:SF5">
    <property type="entry name" value="DNA-DIRECTED RNA POLYMERASES I, II, AND III SUBUNIT RPABC2"/>
    <property type="match status" value="1"/>
</dbReference>
<evidence type="ECO:0008006" key="5">
    <source>
        <dbReference type="Google" id="ProtNLM"/>
    </source>
</evidence>
<dbReference type="GO" id="GO:0000428">
    <property type="term" value="C:DNA-directed RNA polymerase complex"/>
    <property type="evidence" value="ECO:0007669"/>
    <property type="project" value="UniProtKB-KW"/>
</dbReference>
<reference evidence="3" key="2">
    <citation type="submission" date="2020-09" db="EMBL/GenBank/DDBJ databases">
        <authorList>
            <person name="Sun Q."/>
            <person name="Ohkuma M."/>
        </authorList>
    </citation>
    <scope>NUCLEOTIDE SEQUENCE</scope>
    <source>
        <strain evidence="3">JCM 10088</strain>
    </source>
</reference>
<dbReference type="InterPro" id="IPR006110">
    <property type="entry name" value="Pol_omega/Rpo6/RPB6"/>
</dbReference>
<dbReference type="Gene3D" id="3.90.940.10">
    <property type="match status" value="1"/>
</dbReference>
<comment type="caution">
    <text evidence="3">The sequence shown here is derived from an EMBL/GenBank/DDBJ whole genome shotgun (WGS) entry which is preliminary data.</text>
</comment>
<dbReference type="GO" id="GO:0006366">
    <property type="term" value="P:transcription by RNA polymerase II"/>
    <property type="evidence" value="ECO:0007669"/>
    <property type="project" value="TreeGrafter"/>
</dbReference>
<evidence type="ECO:0000256" key="1">
    <source>
        <dbReference type="ARBA" id="ARBA00022478"/>
    </source>
</evidence>
<dbReference type="GO" id="GO:0003677">
    <property type="term" value="F:DNA binding"/>
    <property type="evidence" value="ECO:0007669"/>
    <property type="project" value="InterPro"/>
</dbReference>
<evidence type="ECO:0000313" key="3">
    <source>
        <dbReference type="EMBL" id="GGP20575.1"/>
    </source>
</evidence>
<dbReference type="GO" id="GO:0042797">
    <property type="term" value="P:tRNA transcription by RNA polymerase III"/>
    <property type="evidence" value="ECO:0007669"/>
    <property type="project" value="TreeGrafter"/>
</dbReference>
<organism evidence="3 4">
    <name type="scientific">Thermocladium modestius</name>
    <dbReference type="NCBI Taxonomy" id="62609"/>
    <lineage>
        <taxon>Archaea</taxon>
        <taxon>Thermoproteota</taxon>
        <taxon>Thermoprotei</taxon>
        <taxon>Thermoproteales</taxon>
        <taxon>Thermoproteaceae</taxon>
        <taxon>Thermocladium</taxon>
    </lineage>
</organism>
<keyword evidence="1" id="KW-0240">DNA-directed RNA polymerase</keyword>
<reference evidence="3" key="1">
    <citation type="journal article" date="2014" name="Int. J. Syst. Evol. Microbiol.">
        <title>Complete genome sequence of Corynebacterium casei LMG S-19264T (=DSM 44701T), isolated from a smear-ripened cheese.</title>
        <authorList>
            <consortium name="US DOE Joint Genome Institute (JGI-PGF)"/>
            <person name="Walter F."/>
            <person name="Albersmeier A."/>
            <person name="Kalinowski J."/>
            <person name="Ruckert C."/>
        </authorList>
    </citation>
    <scope>NUCLEOTIDE SEQUENCE</scope>
    <source>
        <strain evidence="3">JCM 10088</strain>
    </source>
</reference>
<keyword evidence="2" id="KW-0804">Transcription</keyword>
<dbReference type="SUPFAM" id="SSF63562">
    <property type="entry name" value="RPB6/omega subunit-like"/>
    <property type="match status" value="1"/>
</dbReference>
<dbReference type="Pfam" id="PF01192">
    <property type="entry name" value="RNA_pol_Rpb6"/>
    <property type="match status" value="1"/>
</dbReference>
<name>A0A830GTM6_9CREN</name>
<dbReference type="GO" id="GO:0006360">
    <property type="term" value="P:transcription by RNA polymerase I"/>
    <property type="evidence" value="ECO:0007669"/>
    <property type="project" value="TreeGrafter"/>
</dbReference>
<dbReference type="PANTHER" id="PTHR47227">
    <property type="entry name" value="DNA-DIRECTED RNA POLYMERASE SUBUNIT K"/>
    <property type="match status" value="1"/>
</dbReference>
<keyword evidence="4" id="KW-1185">Reference proteome</keyword>
<sequence>MVAIRAKQLAMGAAPLIDARAMGLQDPIQIAIEEFKAGKLPFIVVRSLPNGKKIEYTIDELKKIEESLESLM</sequence>
<dbReference type="Proteomes" id="UP000610960">
    <property type="component" value="Unassembled WGS sequence"/>
</dbReference>
<dbReference type="EMBL" id="BMNL01000002">
    <property type="protein sequence ID" value="GGP20575.1"/>
    <property type="molecule type" value="Genomic_DNA"/>
</dbReference>